<feature type="binding site" evidence="13 14">
    <location>
        <position position="93"/>
    </location>
    <ligand>
        <name>ATP</name>
        <dbReference type="ChEBI" id="CHEBI:30616"/>
    </ligand>
</feature>
<dbReference type="GO" id="GO:0006228">
    <property type="term" value="P:UTP biosynthetic process"/>
    <property type="evidence" value="ECO:0007669"/>
    <property type="project" value="UniProtKB-UniRule"/>
</dbReference>
<dbReference type="EC" id="2.7.4.6" evidence="2 13"/>
<keyword evidence="6 13" id="KW-0808">Transferase</keyword>
<dbReference type="KEGG" id="fiy:BN1229_v1_3916"/>
<evidence type="ECO:0000256" key="5">
    <source>
        <dbReference type="ARBA" id="ARBA00022553"/>
    </source>
</evidence>
<comment type="function">
    <text evidence="13">Major role in the synthesis of nucleoside triphosphates other than ATP. The ATP gamma phosphate is transferred to the NDP beta phosphate via a ping-pong mechanism, using a phosphorylated active-site intermediate.</text>
</comment>
<keyword evidence="9 13" id="KW-0418">Kinase</keyword>
<keyword evidence="7 13" id="KW-0479">Metal-binding</keyword>
<feature type="binding site" evidence="13 14">
    <location>
        <position position="59"/>
    </location>
    <ligand>
        <name>ATP</name>
        <dbReference type="ChEBI" id="CHEBI:30616"/>
    </ligand>
</feature>
<keyword evidence="5 13" id="KW-0597">Phosphoprotein</keyword>
<keyword evidence="4 13" id="KW-0963">Cytoplasm</keyword>
<evidence type="ECO:0000256" key="4">
    <source>
        <dbReference type="ARBA" id="ARBA00022490"/>
    </source>
</evidence>
<evidence type="ECO:0000256" key="1">
    <source>
        <dbReference type="ARBA" id="ARBA00008142"/>
    </source>
</evidence>
<comment type="similarity">
    <text evidence="1 13 14 15">Belongs to the NDK family.</text>
</comment>
<accession>A0A0D6JKJ3</accession>
<evidence type="ECO:0000259" key="17">
    <source>
        <dbReference type="SMART" id="SM00562"/>
    </source>
</evidence>
<dbReference type="GO" id="GO:0006241">
    <property type="term" value="P:CTP biosynthetic process"/>
    <property type="evidence" value="ECO:0007669"/>
    <property type="project" value="UniProtKB-UniRule"/>
</dbReference>
<dbReference type="NCBIfam" id="NF001908">
    <property type="entry name" value="PRK00668.1"/>
    <property type="match status" value="1"/>
</dbReference>
<comment type="catalytic activity">
    <reaction evidence="13 16">
        <text>a 2'-deoxyribonucleoside 5'-diphosphate + ATP = a 2'-deoxyribonucleoside 5'-triphosphate + ADP</text>
        <dbReference type="Rhea" id="RHEA:44640"/>
        <dbReference type="ChEBI" id="CHEBI:30616"/>
        <dbReference type="ChEBI" id="CHEBI:61560"/>
        <dbReference type="ChEBI" id="CHEBI:73316"/>
        <dbReference type="ChEBI" id="CHEBI:456216"/>
        <dbReference type="EC" id="2.7.4.6"/>
    </reaction>
</comment>
<feature type="binding site" evidence="13 14">
    <location>
        <position position="114"/>
    </location>
    <ligand>
        <name>ATP</name>
        <dbReference type="ChEBI" id="CHEBI:30616"/>
    </ligand>
</feature>
<keyword evidence="19" id="KW-1185">Reference proteome</keyword>
<dbReference type="InterPro" id="IPR036850">
    <property type="entry name" value="NDK-like_dom_sf"/>
</dbReference>
<keyword evidence="18" id="KW-0540">Nuclease</keyword>
<dbReference type="EMBL" id="LN829119">
    <property type="protein sequence ID" value="CPR22483.1"/>
    <property type="molecule type" value="Genomic_DNA"/>
</dbReference>
<keyword evidence="8 13" id="KW-0547">Nucleotide-binding</keyword>
<keyword evidence="10 13" id="KW-0067">ATP-binding</keyword>
<feature type="binding site" evidence="13 14">
    <location>
        <position position="11"/>
    </location>
    <ligand>
        <name>ATP</name>
        <dbReference type="ChEBI" id="CHEBI:30616"/>
    </ligand>
</feature>
<keyword evidence="18" id="KW-0255">Endonuclease</keyword>
<dbReference type="OrthoDB" id="9801161at2"/>
<dbReference type="RefSeq" id="WP_046479514.1">
    <property type="nucleotide sequence ID" value="NZ_LN829118.1"/>
</dbReference>
<keyword evidence="12 13" id="KW-0546">Nucleotide metabolism</keyword>
<dbReference type="HAMAP" id="MF_00451">
    <property type="entry name" value="NDP_kinase"/>
    <property type="match status" value="1"/>
</dbReference>
<proteinExistence type="inferred from homology"/>
<dbReference type="InterPro" id="IPR034907">
    <property type="entry name" value="NDK-like_dom"/>
</dbReference>
<dbReference type="AlphaFoldDB" id="A0A0D6JKJ3"/>
<feature type="binding site" evidence="13 14">
    <location>
        <position position="104"/>
    </location>
    <ligand>
        <name>ATP</name>
        <dbReference type="ChEBI" id="CHEBI:30616"/>
    </ligand>
</feature>
<dbReference type="PROSITE" id="PS00469">
    <property type="entry name" value="NDPK"/>
    <property type="match status" value="1"/>
</dbReference>
<dbReference type="SUPFAM" id="SSF54919">
    <property type="entry name" value="Nucleoside diphosphate kinase, NDK"/>
    <property type="match status" value="1"/>
</dbReference>
<dbReference type="SMART" id="SM00562">
    <property type="entry name" value="NDK"/>
    <property type="match status" value="1"/>
</dbReference>
<evidence type="ECO:0000256" key="14">
    <source>
        <dbReference type="PROSITE-ProRule" id="PRU00706"/>
    </source>
</evidence>
<reference evidence="19" key="1">
    <citation type="submission" date="2015-02" db="EMBL/GenBank/DDBJ databases">
        <authorList>
            <person name="Chooi Y.-H."/>
        </authorList>
    </citation>
    <scope>NUCLEOTIDE SEQUENCE [LARGE SCALE GENOMIC DNA]</scope>
    <source>
        <strain evidence="19">strain Y</strain>
    </source>
</reference>
<dbReference type="InterPro" id="IPR023005">
    <property type="entry name" value="Nucleoside_diP_kinase_AS"/>
</dbReference>
<dbReference type="PANTHER" id="PTHR46161:SF3">
    <property type="entry name" value="NUCLEOSIDE DIPHOSPHATE KINASE DDB_G0292928-RELATED"/>
    <property type="match status" value="1"/>
</dbReference>
<evidence type="ECO:0000256" key="6">
    <source>
        <dbReference type="ARBA" id="ARBA00022679"/>
    </source>
</evidence>
<dbReference type="CDD" id="cd04413">
    <property type="entry name" value="NDPk_I"/>
    <property type="match status" value="1"/>
</dbReference>
<dbReference type="PROSITE" id="PS51374">
    <property type="entry name" value="NDPK_LIKE"/>
    <property type="match status" value="1"/>
</dbReference>
<evidence type="ECO:0000256" key="12">
    <source>
        <dbReference type="ARBA" id="ARBA00023080"/>
    </source>
</evidence>
<feature type="active site" description="Pros-phosphohistidine intermediate" evidence="13 14">
    <location>
        <position position="117"/>
    </location>
</feature>
<evidence type="ECO:0000256" key="10">
    <source>
        <dbReference type="ARBA" id="ARBA00022840"/>
    </source>
</evidence>
<dbReference type="GO" id="GO:0046872">
    <property type="term" value="F:metal ion binding"/>
    <property type="evidence" value="ECO:0007669"/>
    <property type="project" value="UniProtKB-KW"/>
</dbReference>
<evidence type="ECO:0000256" key="8">
    <source>
        <dbReference type="ARBA" id="ARBA00022741"/>
    </source>
</evidence>
<dbReference type="Pfam" id="PF00334">
    <property type="entry name" value="NDK"/>
    <property type="match status" value="1"/>
</dbReference>
<comment type="catalytic activity">
    <reaction evidence="13">
        <text>a ribonucleoside 5'-diphosphate + ATP = a ribonucleoside 5'-triphosphate + ADP</text>
        <dbReference type="Rhea" id="RHEA:18113"/>
        <dbReference type="ChEBI" id="CHEBI:30616"/>
        <dbReference type="ChEBI" id="CHEBI:57930"/>
        <dbReference type="ChEBI" id="CHEBI:61557"/>
        <dbReference type="ChEBI" id="CHEBI:456216"/>
        <dbReference type="EC" id="2.7.4.6"/>
    </reaction>
</comment>
<evidence type="ECO:0000256" key="7">
    <source>
        <dbReference type="ARBA" id="ARBA00022723"/>
    </source>
</evidence>
<dbReference type="GO" id="GO:0005524">
    <property type="term" value="F:ATP binding"/>
    <property type="evidence" value="ECO:0007669"/>
    <property type="project" value="UniProtKB-UniRule"/>
</dbReference>
<dbReference type="GO" id="GO:0004519">
    <property type="term" value="F:endonuclease activity"/>
    <property type="evidence" value="ECO:0007669"/>
    <property type="project" value="UniProtKB-KW"/>
</dbReference>
<evidence type="ECO:0000256" key="13">
    <source>
        <dbReference type="HAMAP-Rule" id="MF_00451"/>
    </source>
</evidence>
<protein>
    <recommendedName>
        <fullName evidence="3 13">Nucleoside diphosphate kinase</fullName>
        <shortName evidence="13">NDK</shortName>
        <shortName evidence="13">NDP kinase</shortName>
        <ecNumber evidence="2 13">2.7.4.6</ecNumber>
    </recommendedName>
    <alternativeName>
        <fullName evidence="13">Nucleoside-2-P kinase</fullName>
    </alternativeName>
</protein>
<gene>
    <name evidence="13 18" type="primary">ndk</name>
    <name evidence="18" type="ORF">YBN1229_v1_3916</name>
</gene>
<evidence type="ECO:0000313" key="19">
    <source>
        <dbReference type="Proteomes" id="UP000033187"/>
    </source>
</evidence>
<evidence type="ECO:0000256" key="2">
    <source>
        <dbReference type="ARBA" id="ARBA00012966"/>
    </source>
</evidence>
<evidence type="ECO:0000256" key="16">
    <source>
        <dbReference type="RuleBase" id="RU004013"/>
    </source>
</evidence>
<dbReference type="InterPro" id="IPR001564">
    <property type="entry name" value="Nucleoside_diP_kinase"/>
</dbReference>
<organism evidence="18 19">
    <name type="scientific">Candidatus Filomicrobium marinum</name>
    <dbReference type="NCBI Taxonomy" id="1608628"/>
    <lineage>
        <taxon>Bacteria</taxon>
        <taxon>Pseudomonadati</taxon>
        <taxon>Pseudomonadota</taxon>
        <taxon>Alphaproteobacteria</taxon>
        <taxon>Hyphomicrobiales</taxon>
        <taxon>Hyphomicrobiaceae</taxon>
        <taxon>Filomicrobium</taxon>
    </lineage>
</organism>
<dbReference type="PRINTS" id="PR01243">
    <property type="entry name" value="NUCDPKINASE"/>
</dbReference>
<name>A0A0D6JKJ3_9HYPH</name>
<sequence length="140" mass="15407">MTIERTFSIIKPDATNRNITGAVNAVIEKAGLRIVAQKRVLWSREQAEKFYEEHAQRPFYGELCDFMTSAPIVCQVLEGENAIAKYREVMGATDPAEAAEGTIRKLFALSKGENSVHGSDSPTSAQREIALNFSDSEIVG</sequence>
<comment type="subcellular location">
    <subcellularLocation>
        <location evidence="13">Cytoplasm</location>
    </subcellularLocation>
</comment>
<comment type="subunit">
    <text evidence="13">Homotetramer.</text>
</comment>
<feature type="domain" description="Nucleoside diphosphate kinase-like" evidence="17">
    <location>
        <begin position="3"/>
        <end position="140"/>
    </location>
</feature>
<dbReference type="FunFam" id="3.30.70.141:FF:000003">
    <property type="entry name" value="Nucleoside diphosphate kinase"/>
    <property type="match status" value="1"/>
</dbReference>
<dbReference type="GO" id="GO:0005737">
    <property type="term" value="C:cytoplasm"/>
    <property type="evidence" value="ECO:0007669"/>
    <property type="project" value="UniProtKB-SubCell"/>
</dbReference>
<dbReference type="GO" id="GO:0004550">
    <property type="term" value="F:nucleoside diphosphate kinase activity"/>
    <property type="evidence" value="ECO:0007669"/>
    <property type="project" value="UniProtKB-UniRule"/>
</dbReference>
<dbReference type="GO" id="GO:0006183">
    <property type="term" value="P:GTP biosynthetic process"/>
    <property type="evidence" value="ECO:0007669"/>
    <property type="project" value="UniProtKB-UniRule"/>
</dbReference>
<evidence type="ECO:0000313" key="18">
    <source>
        <dbReference type="EMBL" id="CPR22483.1"/>
    </source>
</evidence>
<comment type="cofactor">
    <cofactor evidence="13">
        <name>Mg(2+)</name>
        <dbReference type="ChEBI" id="CHEBI:18420"/>
    </cofactor>
</comment>
<evidence type="ECO:0000256" key="9">
    <source>
        <dbReference type="ARBA" id="ARBA00022777"/>
    </source>
</evidence>
<dbReference type="Gene3D" id="3.30.70.141">
    <property type="entry name" value="Nucleoside diphosphate kinase-like domain"/>
    <property type="match status" value="1"/>
</dbReference>
<feature type="binding site" evidence="13 14">
    <location>
        <position position="87"/>
    </location>
    <ligand>
        <name>ATP</name>
        <dbReference type="ChEBI" id="CHEBI:30616"/>
    </ligand>
</feature>
<evidence type="ECO:0000256" key="11">
    <source>
        <dbReference type="ARBA" id="ARBA00022842"/>
    </source>
</evidence>
<evidence type="ECO:0000256" key="15">
    <source>
        <dbReference type="RuleBase" id="RU004011"/>
    </source>
</evidence>
<evidence type="ECO:0000256" key="3">
    <source>
        <dbReference type="ARBA" id="ARBA00017632"/>
    </source>
</evidence>
<dbReference type="PANTHER" id="PTHR46161">
    <property type="entry name" value="NUCLEOSIDE DIPHOSPHATE KINASE"/>
    <property type="match status" value="1"/>
</dbReference>
<keyword evidence="18" id="KW-0378">Hydrolase</keyword>
<dbReference type="KEGG" id="fil:BN1229_v1_3928"/>
<keyword evidence="11 13" id="KW-0460">Magnesium</keyword>
<dbReference type="Proteomes" id="UP000033187">
    <property type="component" value="Chromosome 1"/>
</dbReference>